<dbReference type="Pfam" id="PF04149">
    <property type="entry name" value="DUF397"/>
    <property type="match status" value="1"/>
</dbReference>
<proteinExistence type="predicted"/>
<dbReference type="InterPro" id="IPR007278">
    <property type="entry name" value="DUF397"/>
</dbReference>
<gene>
    <name evidence="2" type="ORF">FH965_27030</name>
</gene>
<dbReference type="RefSeq" id="WP_144321010.1">
    <property type="nucleotide sequence ID" value="NZ_CP040916.1"/>
</dbReference>
<dbReference type="AlphaFoldDB" id="A0A516RDP0"/>
<sequence length="74" mass="7676">MKTRVNAPDLAPEEAWRKSSYSDGVPSNCIEIADLTGQGGEVGVRDSKDPQGPALLLGLPAWRAFLAGLAPGVG</sequence>
<reference evidence="2 3" key="1">
    <citation type="journal article" date="2019" name="J. Ind. Microbiol. Biotechnol.">
        <title>The complete genomic sequence of Streptomyces spectabilis NRRL-2792 and identification of secondary metabolite biosynthetic gene clusters.</title>
        <authorList>
            <person name="Sinha A."/>
            <person name="Phillips-Salemka S."/>
            <person name="Niraula T.A."/>
            <person name="Short K.A."/>
            <person name="Niraula N.P."/>
        </authorList>
    </citation>
    <scope>NUCLEOTIDE SEQUENCE [LARGE SCALE GENOMIC DNA]</scope>
    <source>
        <strain evidence="2 3">NRRL 2792</strain>
    </source>
</reference>
<name>A0A516RDP0_STRST</name>
<dbReference type="Proteomes" id="UP000316806">
    <property type="component" value="Chromosome"/>
</dbReference>
<evidence type="ECO:0000259" key="1">
    <source>
        <dbReference type="Pfam" id="PF04149"/>
    </source>
</evidence>
<evidence type="ECO:0000313" key="2">
    <source>
        <dbReference type="EMBL" id="QDQ13764.1"/>
    </source>
</evidence>
<protein>
    <submittedName>
        <fullName evidence="2">DUF397 domain-containing protein</fullName>
    </submittedName>
</protein>
<evidence type="ECO:0000313" key="3">
    <source>
        <dbReference type="Proteomes" id="UP000316806"/>
    </source>
</evidence>
<accession>A0A516RDP0</accession>
<organism evidence="2 3">
    <name type="scientific">Streptomyces spectabilis</name>
    <dbReference type="NCBI Taxonomy" id="68270"/>
    <lineage>
        <taxon>Bacteria</taxon>
        <taxon>Bacillati</taxon>
        <taxon>Actinomycetota</taxon>
        <taxon>Actinomycetes</taxon>
        <taxon>Kitasatosporales</taxon>
        <taxon>Streptomycetaceae</taxon>
        <taxon>Streptomyces</taxon>
    </lineage>
</organism>
<feature type="domain" description="DUF397" evidence="1">
    <location>
        <begin position="15"/>
        <end position="69"/>
    </location>
</feature>
<dbReference type="EMBL" id="CP040916">
    <property type="protein sequence ID" value="QDQ13764.1"/>
    <property type="molecule type" value="Genomic_DNA"/>
</dbReference>